<dbReference type="PROSITE" id="PS00455">
    <property type="entry name" value="AMP_BINDING"/>
    <property type="match status" value="1"/>
</dbReference>
<dbReference type="SUPFAM" id="SSF54637">
    <property type="entry name" value="Thioesterase/thiol ester dehydrase-isomerase"/>
    <property type="match status" value="1"/>
</dbReference>
<feature type="domain" description="AMP-dependent synthetase/ligase" evidence="1">
    <location>
        <begin position="126"/>
        <end position="291"/>
    </location>
</feature>
<dbReference type="InterPro" id="IPR029069">
    <property type="entry name" value="HotDog_dom_sf"/>
</dbReference>
<dbReference type="GO" id="GO:0016874">
    <property type="term" value="F:ligase activity"/>
    <property type="evidence" value="ECO:0007669"/>
    <property type="project" value="UniProtKB-KW"/>
</dbReference>
<proteinExistence type="predicted"/>
<accession>A0A3B0XQR5</accession>
<gene>
    <name evidence="3" type="ORF">MNBD_GAMMA08-2538</name>
</gene>
<dbReference type="Gene3D" id="3.10.129.10">
    <property type="entry name" value="Hotdog Thioesterase"/>
    <property type="match status" value="1"/>
</dbReference>
<feature type="domain" description="ApeI dehydratase-like" evidence="2">
    <location>
        <begin position="479"/>
        <end position="575"/>
    </location>
</feature>
<dbReference type="InterPro" id="IPR045851">
    <property type="entry name" value="AMP-bd_C_sf"/>
</dbReference>
<protein>
    <submittedName>
        <fullName evidence="3">FIGfam138462: Acyl-CoA synthetase, AMP-(Fatty) acid ligase</fullName>
    </submittedName>
</protein>
<dbReference type="EMBL" id="UOFH01000014">
    <property type="protein sequence ID" value="VAW58514.1"/>
    <property type="molecule type" value="Genomic_DNA"/>
</dbReference>
<dbReference type="Gene3D" id="3.30.300.30">
    <property type="match status" value="1"/>
</dbReference>
<dbReference type="InterPro" id="IPR054545">
    <property type="entry name" value="ApeI-like"/>
</dbReference>
<dbReference type="InterPro" id="IPR020845">
    <property type="entry name" value="AMP-binding_CS"/>
</dbReference>
<sequence>MNTPNLKHLSQIVAHLNSHENIAILDGTVINGAQMHNHILLAIKKIDDINTNKIALFFNNSYHFAVTLIAMLCRNKTPLILPHSQADFINAIANEIEHILCDFNIDTKIPSTLMTNLATTQTPPQENTLKINAAAELIIFTSGSTGEPKKIIKTLSQLETEFLALETLWGKTLGASVIRSTVSHQHIYGLIFRLLWPLCSGRCFDATTYQYPEKLLDKIIAEKHNVLISSPAHLKRIPDLIDLRRCKANLQMVFSSGGPLDTMSAIHISKQLDFPVTEVFGSSETGGVAHRQQTLKESAKEWKVFSAIKIKQNTDDNSLLIHSPFEGSGDWYPMQDIVSINADMQHFKHLGRADKIVKIEEKRLSLTELETQLNLHEYVASSAATVLSGKRNSVAMVVVLNSLGKQYLKEHSKLSLNNCLKSHLREYFEAVVLPRKWRYNDALPTNAQGKTTQLDLQNMFNQSVNSPKLPTLTQTNIINDNEIELSFNIPENLHYFKGHYPDFPIVPGVVEIDWAIKYAKEHLNLNAKFIGMEAVKFHAFITPNDNIMLHLNFKKETHKLLFSFTSKTSKLSSGRILFS</sequence>
<keyword evidence="3" id="KW-0436">Ligase</keyword>
<evidence type="ECO:0000313" key="3">
    <source>
        <dbReference type="EMBL" id="VAW58514.1"/>
    </source>
</evidence>
<dbReference type="Pfam" id="PF22818">
    <property type="entry name" value="ApeI-like"/>
    <property type="match status" value="1"/>
</dbReference>
<dbReference type="Gene3D" id="3.40.50.12780">
    <property type="entry name" value="N-terminal domain of ligase-like"/>
    <property type="match status" value="1"/>
</dbReference>
<dbReference type="SUPFAM" id="SSF56801">
    <property type="entry name" value="Acetyl-CoA synthetase-like"/>
    <property type="match status" value="1"/>
</dbReference>
<reference evidence="3" key="1">
    <citation type="submission" date="2018-06" db="EMBL/GenBank/DDBJ databases">
        <authorList>
            <person name="Zhirakovskaya E."/>
        </authorList>
    </citation>
    <scope>NUCLEOTIDE SEQUENCE</scope>
</reference>
<organism evidence="3">
    <name type="scientific">hydrothermal vent metagenome</name>
    <dbReference type="NCBI Taxonomy" id="652676"/>
    <lineage>
        <taxon>unclassified sequences</taxon>
        <taxon>metagenomes</taxon>
        <taxon>ecological metagenomes</taxon>
    </lineage>
</organism>
<dbReference type="Pfam" id="PF00501">
    <property type="entry name" value="AMP-binding"/>
    <property type="match status" value="1"/>
</dbReference>
<evidence type="ECO:0000259" key="2">
    <source>
        <dbReference type="Pfam" id="PF22818"/>
    </source>
</evidence>
<dbReference type="PANTHER" id="PTHR45398:SF1">
    <property type="entry name" value="ENZYME, PUTATIVE (JCVI)-RELATED"/>
    <property type="match status" value="1"/>
</dbReference>
<dbReference type="InterPro" id="IPR000873">
    <property type="entry name" value="AMP-dep_synth/lig_dom"/>
</dbReference>
<dbReference type="PANTHER" id="PTHR45398">
    <property type="match status" value="1"/>
</dbReference>
<evidence type="ECO:0000259" key="1">
    <source>
        <dbReference type="Pfam" id="PF00501"/>
    </source>
</evidence>
<dbReference type="AlphaFoldDB" id="A0A3B0XQR5"/>
<dbReference type="InterPro" id="IPR042099">
    <property type="entry name" value="ANL_N_sf"/>
</dbReference>
<name>A0A3B0XQR5_9ZZZZ</name>